<keyword evidence="10" id="KW-0067">ATP-binding</keyword>
<dbReference type="Pfam" id="PF00122">
    <property type="entry name" value="E1-E2_ATPase"/>
    <property type="match status" value="1"/>
</dbReference>
<dbReference type="NCBIfam" id="TIGR01494">
    <property type="entry name" value="ATPase_P-type"/>
    <property type="match status" value="1"/>
</dbReference>
<evidence type="ECO:0000256" key="10">
    <source>
        <dbReference type="RuleBase" id="RU362081"/>
    </source>
</evidence>
<dbReference type="Gene3D" id="1.20.120.520">
    <property type="entry name" value="nmb1532 protein domain like"/>
    <property type="match status" value="1"/>
</dbReference>
<dbReference type="Pfam" id="PF01814">
    <property type="entry name" value="Hemerythrin"/>
    <property type="match status" value="1"/>
</dbReference>
<evidence type="ECO:0000259" key="12">
    <source>
        <dbReference type="Pfam" id="PF01814"/>
    </source>
</evidence>
<feature type="domain" description="Hemerythrin-like" evidence="12">
    <location>
        <begin position="614"/>
        <end position="742"/>
    </location>
</feature>
<keyword evidence="6 10" id="KW-1133">Transmembrane helix</keyword>
<accession>A0A1E3V7X9</accession>
<dbReference type="SFLD" id="SFLDF00027">
    <property type="entry name" value="p-type_atpase"/>
    <property type="match status" value="1"/>
</dbReference>
<dbReference type="InterPro" id="IPR018303">
    <property type="entry name" value="ATPase_P-typ_P_site"/>
</dbReference>
<keyword evidence="7 10" id="KW-0472">Membrane</keyword>
<dbReference type="PROSITE" id="PS00154">
    <property type="entry name" value="ATPASE_E1_E2"/>
    <property type="match status" value="1"/>
</dbReference>
<dbReference type="SUPFAM" id="SSF81665">
    <property type="entry name" value="Calcium ATPase, transmembrane domain M"/>
    <property type="match status" value="1"/>
</dbReference>
<reference evidence="14" key="1">
    <citation type="submission" date="2016-05" db="EMBL/GenBank/DDBJ databases">
        <authorList>
            <person name="Li Y."/>
        </authorList>
    </citation>
    <scope>NUCLEOTIDE SEQUENCE [LARGE SCALE GENOMIC DNA]</scope>
    <source>
        <strain evidence="14">YIC4027</strain>
    </source>
</reference>
<dbReference type="SUPFAM" id="SSF56784">
    <property type="entry name" value="HAD-like"/>
    <property type="match status" value="1"/>
</dbReference>
<dbReference type="EMBL" id="LYBW01000061">
    <property type="protein sequence ID" value="ODR89670.1"/>
    <property type="molecule type" value="Genomic_DNA"/>
</dbReference>
<evidence type="ECO:0000256" key="3">
    <source>
        <dbReference type="ARBA" id="ARBA00022692"/>
    </source>
</evidence>
<feature type="transmembrane region" description="Helical" evidence="10">
    <location>
        <begin position="214"/>
        <end position="233"/>
    </location>
</feature>
<comment type="catalytic activity">
    <reaction evidence="9">
        <text>Zn(2+)(in) + ATP + H2O = Zn(2+)(out) + ADP + phosphate + H(+)</text>
        <dbReference type="Rhea" id="RHEA:20621"/>
        <dbReference type="ChEBI" id="CHEBI:15377"/>
        <dbReference type="ChEBI" id="CHEBI:15378"/>
        <dbReference type="ChEBI" id="CHEBI:29105"/>
        <dbReference type="ChEBI" id="CHEBI:30616"/>
        <dbReference type="ChEBI" id="CHEBI:43474"/>
        <dbReference type="ChEBI" id="CHEBI:456216"/>
        <dbReference type="EC" id="7.2.2.12"/>
    </reaction>
</comment>
<evidence type="ECO:0000256" key="2">
    <source>
        <dbReference type="ARBA" id="ARBA00006024"/>
    </source>
</evidence>
<evidence type="ECO:0000256" key="1">
    <source>
        <dbReference type="ARBA" id="ARBA00004370"/>
    </source>
</evidence>
<evidence type="ECO:0000256" key="9">
    <source>
        <dbReference type="ARBA" id="ARBA00047308"/>
    </source>
</evidence>
<dbReference type="GO" id="GO:0046872">
    <property type="term" value="F:metal ion binding"/>
    <property type="evidence" value="ECO:0007669"/>
    <property type="project" value="UniProtKB-KW"/>
</dbReference>
<comment type="similarity">
    <text evidence="2 10">Belongs to the cation transport ATPase (P-type) (TC 3.A.3) family. Type IB subfamily.</text>
</comment>
<dbReference type="SFLD" id="SFLDS00003">
    <property type="entry name" value="Haloacid_Dehalogenase"/>
    <property type="match status" value="1"/>
</dbReference>
<dbReference type="AlphaFoldDB" id="A0A1E3V7X9"/>
<proteinExistence type="inferred from homology"/>
<dbReference type="PANTHER" id="PTHR48085:SF5">
    <property type="entry name" value="CADMIUM_ZINC-TRANSPORTING ATPASE HMA4-RELATED"/>
    <property type="match status" value="1"/>
</dbReference>
<comment type="caution">
    <text evidence="13">The sequence shown here is derived from an EMBL/GenBank/DDBJ whole genome shotgun (WGS) entry which is preliminary data.</text>
</comment>
<feature type="domain" description="P-type ATPase A" evidence="11">
    <location>
        <begin position="98"/>
        <end position="198"/>
    </location>
</feature>
<evidence type="ECO:0000256" key="7">
    <source>
        <dbReference type="ARBA" id="ARBA00023136"/>
    </source>
</evidence>
<keyword evidence="5" id="KW-1278">Translocase</keyword>
<dbReference type="InterPro" id="IPR044492">
    <property type="entry name" value="P_typ_ATPase_HD_dom"/>
</dbReference>
<dbReference type="InterPro" id="IPR008250">
    <property type="entry name" value="ATPase_P-typ_transduc_dom_A_sf"/>
</dbReference>
<gene>
    <name evidence="13" type="ORF">A8M32_19655</name>
</gene>
<dbReference type="InterPro" id="IPR051014">
    <property type="entry name" value="Cation_Transport_ATPase_IB"/>
</dbReference>
<protein>
    <recommendedName>
        <fullName evidence="8">P-type Zn(2+) transporter</fullName>
        <ecNumber evidence="8">7.2.2.12</ecNumber>
    </recommendedName>
</protein>
<dbReference type="InterPro" id="IPR012312">
    <property type="entry name" value="Hemerythrin-like"/>
</dbReference>
<dbReference type="STRING" id="1752398.A8M32_19655"/>
<dbReference type="GO" id="GO:0016887">
    <property type="term" value="F:ATP hydrolysis activity"/>
    <property type="evidence" value="ECO:0007669"/>
    <property type="project" value="InterPro"/>
</dbReference>
<evidence type="ECO:0000256" key="5">
    <source>
        <dbReference type="ARBA" id="ARBA00022967"/>
    </source>
</evidence>
<dbReference type="PRINTS" id="PR00119">
    <property type="entry name" value="CATATPASE"/>
</dbReference>
<dbReference type="Gene3D" id="3.40.1110.10">
    <property type="entry name" value="Calcium-transporting ATPase, cytoplasmic domain N"/>
    <property type="match status" value="1"/>
</dbReference>
<dbReference type="InterPro" id="IPR023299">
    <property type="entry name" value="ATPase_P-typ_cyto_dom_N"/>
</dbReference>
<evidence type="ECO:0000256" key="6">
    <source>
        <dbReference type="ARBA" id="ARBA00022989"/>
    </source>
</evidence>
<dbReference type="Proteomes" id="UP000094342">
    <property type="component" value="Unassembled WGS sequence"/>
</dbReference>
<feature type="transmembrane region" description="Helical" evidence="10">
    <location>
        <begin position="18"/>
        <end position="37"/>
    </location>
</feature>
<keyword evidence="3 10" id="KW-0812">Transmembrane</keyword>
<dbReference type="InterPro" id="IPR023214">
    <property type="entry name" value="HAD_sf"/>
</dbReference>
<dbReference type="SFLD" id="SFLDG00002">
    <property type="entry name" value="C1.7:_P-type_atpase_like"/>
    <property type="match status" value="1"/>
</dbReference>
<sequence length="748" mass="79356">MLTGGAAWFAGRPEISTAAWAAGTAVVLTSLITEIAISLGKREFGLDIIAALAMAGALLLGEYLTGSIVALMFTGGQALEEFAQRRARRELTALLDRAPSTAMRLAEGQWEEVPVGALTAGNCILVRAGEVVAVDGNVEDGNVAVIDESALTGEALPVRRRSGEPVLSGTLNAGDAFQMTASHTAAESTYAAIARLVEAARAAKAPMARLADRYALVFLAITLLLAGGAWAVSGEAIRALAVLVVATPCPLILAVPVAIISGVSRCAGKGVLVKGGGALEMLANTKTVLLDKTGTITDGRAGLIDARCRGDLDPIEVLRLAASLDQGSHHVIARALVAAARERGLELSTPSASRETAGAGVTGYVEGHEIAVGGWDFVSARVEASGFSREIREWIARDGFVAVLVAVDRSLAGAFLLADEIRPEAGSVLRHLREAGARRIVLATGDRAEMAEILASFLQVDSVMAELTPEDKTRIVEAEKASGRPVMMVGDGVNDAPALAAADIGVAMSARGAAASSEAADVVILVDRLDRLVSAIRIARRSHRIALQSVYAGMGLSIAGMIAAALGYLAPVQGALLQELIDVVAILNALRALAGPVHGWRKRPRLPHAELLRLEEEHRDLIDVVDEIRHTAERVGHLPGPEFRRQLADLDVLLRQRLLQHERQDDEELYPKLRGSTDTPDALAGMSRTHMEIRRRVHSLASLRKALGEDGPSPAQRYEIQRLLHGLEAITRLHFAQEQEIYRMLEDG</sequence>
<comment type="subcellular location">
    <subcellularLocation>
        <location evidence="10">Cell membrane</location>
    </subcellularLocation>
    <subcellularLocation>
        <location evidence="1">Membrane</location>
    </subcellularLocation>
</comment>
<name>A0A1E3V7X9_9HYPH</name>
<dbReference type="Pfam" id="PF00702">
    <property type="entry name" value="Hydrolase"/>
    <property type="match status" value="1"/>
</dbReference>
<dbReference type="GO" id="GO:0016463">
    <property type="term" value="F:P-type zinc transporter activity"/>
    <property type="evidence" value="ECO:0007669"/>
    <property type="project" value="UniProtKB-EC"/>
</dbReference>
<dbReference type="EC" id="7.2.2.12" evidence="8"/>
<evidence type="ECO:0000256" key="4">
    <source>
        <dbReference type="ARBA" id="ARBA00022723"/>
    </source>
</evidence>
<keyword evidence="4 10" id="KW-0479">Metal-binding</keyword>
<dbReference type="InterPro" id="IPR027256">
    <property type="entry name" value="P-typ_ATPase_IB"/>
</dbReference>
<dbReference type="GO" id="GO:0005886">
    <property type="term" value="C:plasma membrane"/>
    <property type="evidence" value="ECO:0007669"/>
    <property type="project" value="UniProtKB-SubCell"/>
</dbReference>
<keyword evidence="14" id="KW-1185">Reference proteome</keyword>
<evidence type="ECO:0000256" key="8">
    <source>
        <dbReference type="ARBA" id="ARBA00039097"/>
    </source>
</evidence>
<evidence type="ECO:0000313" key="14">
    <source>
        <dbReference type="Proteomes" id="UP000094342"/>
    </source>
</evidence>
<dbReference type="InterPro" id="IPR001757">
    <property type="entry name" value="P_typ_ATPase"/>
</dbReference>
<dbReference type="PANTHER" id="PTHR48085">
    <property type="entry name" value="CADMIUM/ZINC-TRANSPORTING ATPASE HMA2-RELATED"/>
    <property type="match status" value="1"/>
</dbReference>
<keyword evidence="10" id="KW-1003">Cell membrane</keyword>
<dbReference type="NCBIfam" id="TIGR01525">
    <property type="entry name" value="ATPase-IB_hvy"/>
    <property type="match status" value="1"/>
</dbReference>
<dbReference type="Gene3D" id="3.40.50.1000">
    <property type="entry name" value="HAD superfamily/HAD-like"/>
    <property type="match status" value="1"/>
</dbReference>
<organism evidence="13 14">
    <name type="scientific">Sinorhizobium alkalisoli</name>
    <dbReference type="NCBI Taxonomy" id="1752398"/>
    <lineage>
        <taxon>Bacteria</taxon>
        <taxon>Pseudomonadati</taxon>
        <taxon>Pseudomonadota</taxon>
        <taxon>Alphaproteobacteria</taxon>
        <taxon>Hyphomicrobiales</taxon>
        <taxon>Rhizobiaceae</taxon>
        <taxon>Sinorhizobium/Ensifer group</taxon>
        <taxon>Sinorhizobium</taxon>
    </lineage>
</organism>
<evidence type="ECO:0000313" key="13">
    <source>
        <dbReference type="EMBL" id="ODR89670.1"/>
    </source>
</evidence>
<keyword evidence="10" id="KW-0547">Nucleotide-binding</keyword>
<feature type="transmembrane region" description="Helical" evidence="10">
    <location>
        <begin position="44"/>
        <end position="61"/>
    </location>
</feature>
<dbReference type="InterPro" id="IPR023298">
    <property type="entry name" value="ATPase_P-typ_TM_dom_sf"/>
</dbReference>
<dbReference type="SUPFAM" id="SSF81653">
    <property type="entry name" value="Calcium ATPase, transduction domain A"/>
    <property type="match status" value="1"/>
</dbReference>
<dbReference type="GO" id="GO:0005524">
    <property type="term" value="F:ATP binding"/>
    <property type="evidence" value="ECO:0007669"/>
    <property type="project" value="UniProtKB-UniRule"/>
</dbReference>
<dbReference type="Gene3D" id="2.70.150.10">
    <property type="entry name" value="Calcium-transporting ATPase, cytoplasmic transduction domain A"/>
    <property type="match status" value="1"/>
</dbReference>
<feature type="transmembrane region" description="Helical" evidence="10">
    <location>
        <begin position="239"/>
        <end position="260"/>
    </location>
</feature>
<feature type="transmembrane region" description="Helical" evidence="10">
    <location>
        <begin position="550"/>
        <end position="570"/>
    </location>
</feature>
<dbReference type="InterPro" id="IPR059000">
    <property type="entry name" value="ATPase_P-type_domA"/>
</dbReference>
<dbReference type="InterPro" id="IPR036412">
    <property type="entry name" value="HAD-like_sf"/>
</dbReference>
<evidence type="ECO:0000259" key="11">
    <source>
        <dbReference type="Pfam" id="PF00122"/>
    </source>
</evidence>
<dbReference type="GO" id="GO:0015086">
    <property type="term" value="F:cadmium ion transmembrane transporter activity"/>
    <property type="evidence" value="ECO:0007669"/>
    <property type="project" value="TreeGrafter"/>
</dbReference>